<evidence type="ECO:0000313" key="2">
    <source>
        <dbReference type="Proteomes" id="UP001177021"/>
    </source>
</evidence>
<protein>
    <submittedName>
        <fullName evidence="1">Uncharacterized protein</fullName>
    </submittedName>
</protein>
<sequence>MGSKWEIEKFTGKNDFGLWKVKVRAILTQQKCVEALLGISNMPNTLSNAEKSEMNDKALSVIILCLADNVLREVAKEKTAAAMWTKLDALYMTKSLAHKQCLKERLFFFRMVENKPVVEQLSEFNKIIDDLANIDVNLEDEDKAFHLLCALPKSLENLKDALLYGKEVRDRFLHRSREVQRRPEAGIDGVRNYHGIGSDRRLEEKKQPVLDFGGGGVYGESADKLGKLGDGGRLGSDRYVTFYFTNFPPLLSNFFLRKGFEVCGILEDVFVAKKTNRYGEPYGFVKFSKVKDITKMTKALNNVWFGHYRVRASVAIFDRHYTGEEKYSEKKKVDLLKGTVELSIKDGPKVPAKLVYADGGGGNTLGTELLPHEERVTSKLLGGGATASHKEGFGHPEGVRVGEVLVKLGASKEQRVSKADQNFGELAKDSEKEKGRKILMRNYRTKLDDIKWVKNGLVGTVLNGEAIPMIQNRISDAGFGDLVIIPMGADKVFVRSAEGVDVLPIVKGAKEFFSLVFSNWVRWGEAVTPYRRGAWVRLYGIPLHAWNIDFFKLCVFDCGNFLRADSCSADRDRLDFARVLIATPDLEIIKRAVTVLVDGTQVEVKIMEEWGFSLGEDICLFEDECGSEETQSDLGEGYVDTEVRRNVDAIVESFAEGLEKEVGEDCLDQSGVKKAGKPDTIISVEGETVIEAERIVDSFSPVSERAGPPFFTQGECEDRVLRPSVAPSTIDSHERFLIQKEAEGSGRTDRLLSRSKRTNSCPPKASRSVISGPWSLEWLHDQTHGEAGVIFSSRGKAKKGDKLAVRQNKVRQYESRKRKEGGLLRHPLHSIKKVARLPSKDRELDVFEKDTRYRDDLLHLICTDFSLKGKVKGLTDECRVLFKIILAAISPRVGGTDTISWTHRHLLYFLLTEKKVNLGDYFFERICEAILASKSQRKTTIVYPRLLSDLLHQGHVVQNLKKFHPELVEKKFYPEILNANFLSKMRLIASKPVAPPQEFTVRLEDRLYVDGYPIISEADAEHIIQDYLEVLRQEGFVVDRSMVPPAPVNLYNPKRKPKRKAEAQADLPKPDLLVQKKIKVEKAIVEQRTKRKHEESATKAAEGVSKEPIVIEEDSSDSSSEGSTSEDETESDEETLAASLRKRPAPTFKDKGKSTKFIFNENEIGIGYTKPLRTILPTSDIPTSDNPLSELEKHLSPDPLNNHPPSHETQHKSSSPPKSLSPQPQPDIPPSEPQPDIPVTEPTSPIKQPSPQKSPNPTPEQIAPEPIPEPKSPEPSPEHTHPESTSDISSSEPTPEPHPNPSVEHASPERIPTCAPKPSEAEVVIIDNPAHETPNLSTIPNPSPSSSNPFGNLSTQFHEDLLSLSTIKDRFLVCPSDVDLEVSNIKARICNALDAAAEEIKAVVSKRDLDGISFMRESLARAELKRITTFNHDESERAKLEALAAAEQQEAAARVAQLANELQPEDILEDDTLASQNQEDVLMIDYPEEGEPSDKGKAPLVEEQVPVVEDQAPTVANQLQIFQEALREQQEGLERQRAAQETLETKVDGLVSNVGSLNDKFDQLLAYLKKP</sequence>
<name>A0ACB0IQB0_TRIPR</name>
<gene>
    <name evidence="1" type="ORF">MILVUS5_LOCUS5216</name>
</gene>
<dbReference type="EMBL" id="CASHSV030000002">
    <property type="protein sequence ID" value="CAJ2634256.1"/>
    <property type="molecule type" value="Genomic_DNA"/>
</dbReference>
<keyword evidence="2" id="KW-1185">Reference proteome</keyword>
<comment type="caution">
    <text evidence="1">The sequence shown here is derived from an EMBL/GenBank/DDBJ whole genome shotgun (WGS) entry which is preliminary data.</text>
</comment>
<reference evidence="1" key="1">
    <citation type="submission" date="2023-10" db="EMBL/GenBank/DDBJ databases">
        <authorList>
            <person name="Rodriguez Cubillos JULIANA M."/>
            <person name="De Vega J."/>
        </authorList>
    </citation>
    <scope>NUCLEOTIDE SEQUENCE</scope>
</reference>
<evidence type="ECO:0000313" key="1">
    <source>
        <dbReference type="EMBL" id="CAJ2634256.1"/>
    </source>
</evidence>
<accession>A0ACB0IQB0</accession>
<organism evidence="1 2">
    <name type="scientific">Trifolium pratense</name>
    <name type="common">Red clover</name>
    <dbReference type="NCBI Taxonomy" id="57577"/>
    <lineage>
        <taxon>Eukaryota</taxon>
        <taxon>Viridiplantae</taxon>
        <taxon>Streptophyta</taxon>
        <taxon>Embryophyta</taxon>
        <taxon>Tracheophyta</taxon>
        <taxon>Spermatophyta</taxon>
        <taxon>Magnoliopsida</taxon>
        <taxon>eudicotyledons</taxon>
        <taxon>Gunneridae</taxon>
        <taxon>Pentapetalae</taxon>
        <taxon>rosids</taxon>
        <taxon>fabids</taxon>
        <taxon>Fabales</taxon>
        <taxon>Fabaceae</taxon>
        <taxon>Papilionoideae</taxon>
        <taxon>50 kb inversion clade</taxon>
        <taxon>NPAAA clade</taxon>
        <taxon>Hologalegina</taxon>
        <taxon>IRL clade</taxon>
        <taxon>Trifolieae</taxon>
        <taxon>Trifolium</taxon>
    </lineage>
</organism>
<dbReference type="Proteomes" id="UP001177021">
    <property type="component" value="Unassembled WGS sequence"/>
</dbReference>
<proteinExistence type="predicted"/>